<organism evidence="8 9">
    <name type="scientific">Salimicrobium halophilum</name>
    <dbReference type="NCBI Taxonomy" id="86666"/>
    <lineage>
        <taxon>Bacteria</taxon>
        <taxon>Bacillati</taxon>
        <taxon>Bacillota</taxon>
        <taxon>Bacilli</taxon>
        <taxon>Bacillales</taxon>
        <taxon>Bacillaceae</taxon>
        <taxon>Salimicrobium</taxon>
    </lineage>
</organism>
<keyword evidence="2" id="KW-1003">Cell membrane</keyword>
<evidence type="ECO:0000256" key="6">
    <source>
        <dbReference type="SAM" id="Phobius"/>
    </source>
</evidence>
<dbReference type="Pfam" id="PF02690">
    <property type="entry name" value="Na_Pi_cotrans"/>
    <property type="match status" value="2"/>
</dbReference>
<keyword evidence="3 6" id="KW-0812">Transmembrane</keyword>
<dbReference type="EMBL" id="FNEV01000001">
    <property type="protein sequence ID" value="SDI95120.1"/>
    <property type="molecule type" value="Genomic_DNA"/>
</dbReference>
<feature type="domain" description="PhoU" evidence="7">
    <location>
        <begin position="466"/>
        <end position="551"/>
    </location>
</feature>
<dbReference type="PANTHER" id="PTHR10010">
    <property type="entry name" value="SOLUTE CARRIER FAMILY 34 SODIUM PHOSPHATE , MEMBER 2-RELATED"/>
    <property type="match status" value="1"/>
</dbReference>
<dbReference type="NCBIfam" id="NF037997">
    <property type="entry name" value="Na_Pi_symport"/>
    <property type="match status" value="1"/>
</dbReference>
<dbReference type="NCBIfam" id="TIGR00704">
    <property type="entry name" value="NaPi_cotrn_rel"/>
    <property type="match status" value="1"/>
</dbReference>
<dbReference type="Proteomes" id="UP000199225">
    <property type="component" value="Unassembled WGS sequence"/>
</dbReference>
<feature type="transmembrane region" description="Helical" evidence="6">
    <location>
        <begin position="124"/>
        <end position="140"/>
    </location>
</feature>
<dbReference type="Pfam" id="PF01895">
    <property type="entry name" value="PhoU"/>
    <property type="match status" value="2"/>
</dbReference>
<feature type="transmembrane region" description="Helical" evidence="6">
    <location>
        <begin position="21"/>
        <end position="40"/>
    </location>
</feature>
<dbReference type="InterPro" id="IPR004633">
    <property type="entry name" value="NaPi_cotrn-rel/YqeW-like"/>
</dbReference>
<dbReference type="InterPro" id="IPR003841">
    <property type="entry name" value="Na/Pi_transpt"/>
</dbReference>
<dbReference type="GO" id="GO:0005886">
    <property type="term" value="C:plasma membrane"/>
    <property type="evidence" value="ECO:0007669"/>
    <property type="project" value="UniProtKB-SubCell"/>
</dbReference>
<keyword evidence="4 6" id="KW-1133">Transmembrane helix</keyword>
<feature type="transmembrane region" description="Helical" evidence="6">
    <location>
        <begin position="226"/>
        <end position="249"/>
    </location>
</feature>
<evidence type="ECO:0000256" key="5">
    <source>
        <dbReference type="ARBA" id="ARBA00023136"/>
    </source>
</evidence>
<evidence type="ECO:0000256" key="1">
    <source>
        <dbReference type="ARBA" id="ARBA00004651"/>
    </source>
</evidence>
<evidence type="ECO:0000256" key="2">
    <source>
        <dbReference type="ARBA" id="ARBA00022475"/>
    </source>
</evidence>
<proteinExistence type="predicted"/>
<dbReference type="InterPro" id="IPR038078">
    <property type="entry name" value="PhoU-like_sf"/>
</dbReference>
<comment type="subcellular location">
    <subcellularLocation>
        <location evidence="1">Cell membrane</location>
        <topology evidence="1">Multi-pass membrane protein</topology>
    </subcellularLocation>
</comment>
<feature type="transmembrane region" description="Helical" evidence="6">
    <location>
        <begin position="61"/>
        <end position="79"/>
    </location>
</feature>
<accession>A0A1G8PTC7</accession>
<evidence type="ECO:0000256" key="3">
    <source>
        <dbReference type="ARBA" id="ARBA00022692"/>
    </source>
</evidence>
<name>A0A1G8PTC7_9BACI</name>
<keyword evidence="5 6" id="KW-0472">Membrane</keyword>
<evidence type="ECO:0000259" key="7">
    <source>
        <dbReference type="Pfam" id="PF01895"/>
    </source>
</evidence>
<keyword evidence="9" id="KW-1185">Reference proteome</keyword>
<dbReference type="GO" id="GO:0005436">
    <property type="term" value="F:sodium:phosphate symporter activity"/>
    <property type="evidence" value="ECO:0007669"/>
    <property type="project" value="InterPro"/>
</dbReference>
<evidence type="ECO:0000313" key="8">
    <source>
        <dbReference type="EMBL" id="SDI95120.1"/>
    </source>
</evidence>
<dbReference type="AlphaFoldDB" id="A0A1G8PTC7"/>
<dbReference type="STRING" id="86666.SAMN04490247_0153"/>
<dbReference type="PANTHER" id="PTHR10010:SF46">
    <property type="entry name" value="SODIUM-DEPENDENT PHOSPHATE TRANSPORT PROTEIN 2B"/>
    <property type="match status" value="1"/>
</dbReference>
<dbReference type="InterPro" id="IPR026022">
    <property type="entry name" value="PhoU_dom"/>
</dbReference>
<evidence type="ECO:0000256" key="4">
    <source>
        <dbReference type="ARBA" id="ARBA00022989"/>
    </source>
</evidence>
<sequence>MNLHYLDDERVEKLDISYQDILFQFFGGLGIFLFGLKYMADGLQRTAGDRLRDVLDKFTKNPFMGVVAGAIVTGFLQSSSTTTVLTVGLVNAGFMTFRQAIGVIMGANIGTTLTAFIIGIDIKAYGLPILAVGAFLIFFFKNHKVTNWGQTLFGFGALFFGLETMGKGVEPLENVQAFTELTVSMSNNPILGVVVGTLFTVIVQSSSATIGILQSLMGEGLVSLDAALPVLFGDNIGTTVTAALAAIGASIGAKRAAFAHVIFNVLGAVVFLLLLVPFEAYVRWISSSLDLGPEMTIAFAHGSFNIANTIVQFPFIAVLAWIVVKLVPGEDEVIEYKPQHLDPIFIEQSPSLALDQAKAEVIRMGEYAYKGLNETNKYLTNNQRKHSEMAMQVEEALNNLDRKITDYLVDLSQASLSDEDSHKHGALIDSVRDFERIGDHFENLIELIDYKNTHKVNLTEQAHDDLNEMFDLTLQTVSQATRSLETMDEEEARAVVRKENELDRMERTYRKKHIIRLNEGICSGQAGIVFVDMLSNLERIGDHAVNIAEEVLGEKESL</sequence>
<dbReference type="GO" id="GO:0044341">
    <property type="term" value="P:sodium-dependent phosphate transport"/>
    <property type="evidence" value="ECO:0007669"/>
    <property type="project" value="InterPro"/>
</dbReference>
<reference evidence="9" key="1">
    <citation type="submission" date="2016-10" db="EMBL/GenBank/DDBJ databases">
        <authorList>
            <person name="Varghese N."/>
            <person name="Submissions S."/>
        </authorList>
    </citation>
    <scope>NUCLEOTIDE SEQUENCE [LARGE SCALE GENOMIC DNA]</scope>
    <source>
        <strain evidence="9">DSM 4771</strain>
    </source>
</reference>
<feature type="transmembrane region" description="Helical" evidence="6">
    <location>
        <begin position="190"/>
        <end position="214"/>
    </location>
</feature>
<feature type="transmembrane region" description="Helical" evidence="6">
    <location>
        <begin position="261"/>
        <end position="282"/>
    </location>
</feature>
<feature type="domain" description="PhoU" evidence="7">
    <location>
        <begin position="362"/>
        <end position="447"/>
    </location>
</feature>
<evidence type="ECO:0000313" key="9">
    <source>
        <dbReference type="Proteomes" id="UP000199225"/>
    </source>
</evidence>
<dbReference type="SUPFAM" id="SSF109755">
    <property type="entry name" value="PhoU-like"/>
    <property type="match status" value="1"/>
</dbReference>
<protein>
    <submittedName>
        <fullName evidence="8">Phosphate:Na+ symporter</fullName>
    </submittedName>
</protein>
<feature type="transmembrane region" description="Helical" evidence="6">
    <location>
        <begin position="99"/>
        <end position="117"/>
    </location>
</feature>
<dbReference type="Gene3D" id="1.20.58.220">
    <property type="entry name" value="Phosphate transport system protein phou homolog 2, domain 2"/>
    <property type="match status" value="1"/>
</dbReference>
<gene>
    <name evidence="8" type="ORF">SAMN04490247_0153</name>
</gene>